<protein>
    <submittedName>
        <fullName evidence="2">Uncharacterized protein</fullName>
    </submittedName>
</protein>
<dbReference type="Proteomes" id="UP000572680">
    <property type="component" value="Unassembled WGS sequence"/>
</dbReference>
<dbReference type="EMBL" id="JACJIA010000003">
    <property type="protein sequence ID" value="MBA8951049.1"/>
    <property type="molecule type" value="Genomic_DNA"/>
</dbReference>
<accession>A0A7W3LMV6</accession>
<gene>
    <name evidence="2" type="ORF">HNR61_002680</name>
</gene>
<evidence type="ECO:0000256" key="1">
    <source>
        <dbReference type="SAM" id="MobiDB-lite"/>
    </source>
</evidence>
<keyword evidence="3" id="KW-1185">Reference proteome</keyword>
<evidence type="ECO:0000313" key="2">
    <source>
        <dbReference type="EMBL" id="MBA8951049.1"/>
    </source>
</evidence>
<evidence type="ECO:0000313" key="3">
    <source>
        <dbReference type="Proteomes" id="UP000572680"/>
    </source>
</evidence>
<dbReference type="RefSeq" id="WP_182843437.1">
    <property type="nucleotide sequence ID" value="NZ_BAAALP010000016.1"/>
</dbReference>
<dbReference type="AlphaFoldDB" id="A0A7W3LMV6"/>
<feature type="compositionally biased region" description="Low complexity" evidence="1">
    <location>
        <begin position="165"/>
        <end position="175"/>
    </location>
</feature>
<proteinExistence type="predicted"/>
<feature type="region of interest" description="Disordered" evidence="1">
    <location>
        <begin position="145"/>
        <end position="175"/>
    </location>
</feature>
<name>A0A7W3LMV6_ACTNM</name>
<sequence length="175" mass="19352">MSWNSTRHSLVRDVLDEVARTGVPEVPGGRRAEIDAAFGGLGAFLLEVQRRWYRAFDARLDALLENRPQDIDSALAALWHGLAADAPGARLLLDAHLDHPALAELHRQHRRMLHWATGVRLDLVPAAPPPGVPTGDALWTRPATRRGATAYAPPHRPASKRRRCPAFFRPRPATP</sequence>
<comment type="caution">
    <text evidence="2">The sequence shown here is derived from an EMBL/GenBank/DDBJ whole genome shotgun (WGS) entry which is preliminary data.</text>
</comment>
<organism evidence="2 3">
    <name type="scientific">Actinomadura namibiensis</name>
    <dbReference type="NCBI Taxonomy" id="182080"/>
    <lineage>
        <taxon>Bacteria</taxon>
        <taxon>Bacillati</taxon>
        <taxon>Actinomycetota</taxon>
        <taxon>Actinomycetes</taxon>
        <taxon>Streptosporangiales</taxon>
        <taxon>Thermomonosporaceae</taxon>
        <taxon>Actinomadura</taxon>
    </lineage>
</organism>
<reference evidence="2 3" key="1">
    <citation type="submission" date="2020-08" db="EMBL/GenBank/DDBJ databases">
        <title>Genomic Encyclopedia of Type Strains, Phase IV (KMG-IV): sequencing the most valuable type-strain genomes for metagenomic binning, comparative biology and taxonomic classification.</title>
        <authorList>
            <person name="Goeker M."/>
        </authorList>
    </citation>
    <scope>NUCLEOTIDE SEQUENCE [LARGE SCALE GENOMIC DNA]</scope>
    <source>
        <strain evidence="2 3">DSM 44197</strain>
    </source>
</reference>